<dbReference type="Gene3D" id="3.40.50.300">
    <property type="entry name" value="P-loop containing nucleotide triphosphate hydrolases"/>
    <property type="match status" value="1"/>
</dbReference>
<dbReference type="InterPro" id="IPR045063">
    <property type="entry name" value="Dynamin_N"/>
</dbReference>
<dbReference type="CDD" id="cd08771">
    <property type="entry name" value="DLP_1"/>
    <property type="match status" value="1"/>
</dbReference>
<dbReference type="PANTHER" id="PTHR11566:SF21">
    <property type="entry name" value="DYNAMIN RELATED PROTEIN 1, ISOFORM A"/>
    <property type="match status" value="1"/>
</dbReference>
<dbReference type="SMART" id="SM00053">
    <property type="entry name" value="DYNc"/>
    <property type="match status" value="1"/>
</dbReference>
<dbReference type="GO" id="GO:0048312">
    <property type="term" value="P:intracellular distribution of mitochondria"/>
    <property type="evidence" value="ECO:0007669"/>
    <property type="project" value="TreeGrafter"/>
</dbReference>
<dbReference type="GO" id="GO:0016020">
    <property type="term" value="C:membrane"/>
    <property type="evidence" value="ECO:0007669"/>
    <property type="project" value="TreeGrafter"/>
</dbReference>
<accession>A0A9P5R8S1</accession>
<dbReference type="GO" id="GO:0003924">
    <property type="term" value="F:GTPase activity"/>
    <property type="evidence" value="ECO:0007669"/>
    <property type="project" value="InterPro"/>
</dbReference>
<dbReference type="Gene3D" id="1.20.120.1240">
    <property type="entry name" value="Dynamin, middle domain"/>
    <property type="match status" value="1"/>
</dbReference>
<dbReference type="PANTHER" id="PTHR11566">
    <property type="entry name" value="DYNAMIN"/>
    <property type="match status" value="1"/>
</dbReference>
<dbReference type="InterPro" id="IPR001401">
    <property type="entry name" value="Dynamin_GTPase"/>
</dbReference>
<keyword evidence="1" id="KW-0547">Nucleotide-binding</keyword>
<gene>
    <name evidence="5" type="ORF">BG015_005254</name>
</gene>
<comment type="caution">
    <text evidence="5">The sequence shown here is derived from an EMBL/GenBank/DDBJ whole genome shotgun (WGS) entry which is preliminary data.</text>
</comment>
<evidence type="ECO:0000259" key="3">
    <source>
        <dbReference type="PROSITE" id="PS51388"/>
    </source>
</evidence>
<keyword evidence="2" id="KW-0342">GTP-binding</keyword>
<dbReference type="PRINTS" id="PR00195">
    <property type="entry name" value="DYNAMIN"/>
</dbReference>
<dbReference type="SUPFAM" id="SSF52540">
    <property type="entry name" value="P-loop containing nucleoside triphosphate hydrolases"/>
    <property type="match status" value="1"/>
</dbReference>
<feature type="domain" description="GED" evidence="3">
    <location>
        <begin position="601"/>
        <end position="681"/>
    </location>
</feature>
<dbReference type="PROSITE" id="PS51388">
    <property type="entry name" value="GED"/>
    <property type="match status" value="1"/>
</dbReference>
<dbReference type="InterPro" id="IPR000375">
    <property type="entry name" value="Dynamin_stalk"/>
</dbReference>
<dbReference type="Proteomes" id="UP000748756">
    <property type="component" value="Unassembled WGS sequence"/>
</dbReference>
<evidence type="ECO:0000313" key="5">
    <source>
        <dbReference type="EMBL" id="KAF9123778.1"/>
    </source>
</evidence>
<dbReference type="GO" id="GO:0006897">
    <property type="term" value="P:endocytosis"/>
    <property type="evidence" value="ECO:0007669"/>
    <property type="project" value="TreeGrafter"/>
</dbReference>
<evidence type="ECO:0000259" key="4">
    <source>
        <dbReference type="PROSITE" id="PS51718"/>
    </source>
</evidence>
<dbReference type="GO" id="GO:0008017">
    <property type="term" value="F:microtubule binding"/>
    <property type="evidence" value="ECO:0007669"/>
    <property type="project" value="TreeGrafter"/>
</dbReference>
<dbReference type="InterPro" id="IPR027417">
    <property type="entry name" value="P-loop_NTPase"/>
</dbReference>
<dbReference type="GO" id="GO:0005525">
    <property type="term" value="F:GTP binding"/>
    <property type="evidence" value="ECO:0007669"/>
    <property type="project" value="InterPro"/>
</dbReference>
<dbReference type="GO" id="GO:0016559">
    <property type="term" value="P:peroxisome fission"/>
    <property type="evidence" value="ECO:0007669"/>
    <property type="project" value="TreeGrafter"/>
</dbReference>
<organism evidence="5 6">
    <name type="scientific">Linnemannia schmuckeri</name>
    <dbReference type="NCBI Taxonomy" id="64567"/>
    <lineage>
        <taxon>Eukaryota</taxon>
        <taxon>Fungi</taxon>
        <taxon>Fungi incertae sedis</taxon>
        <taxon>Mucoromycota</taxon>
        <taxon>Mortierellomycotina</taxon>
        <taxon>Mortierellomycetes</taxon>
        <taxon>Mortierellales</taxon>
        <taxon>Mortierellaceae</taxon>
        <taxon>Linnemannia</taxon>
    </lineage>
</organism>
<keyword evidence="6" id="KW-1185">Reference proteome</keyword>
<evidence type="ECO:0000313" key="6">
    <source>
        <dbReference type="Proteomes" id="UP000748756"/>
    </source>
</evidence>
<dbReference type="Pfam" id="PF00350">
    <property type="entry name" value="Dynamin_N"/>
    <property type="match status" value="1"/>
</dbReference>
<dbReference type="GO" id="GO:0005874">
    <property type="term" value="C:microtubule"/>
    <property type="evidence" value="ECO:0007669"/>
    <property type="project" value="TreeGrafter"/>
</dbReference>
<dbReference type="InterPro" id="IPR020850">
    <property type="entry name" value="GED_dom"/>
</dbReference>
<protein>
    <submittedName>
        <fullName evidence="5">Uncharacterized protein</fullName>
    </submittedName>
</protein>
<dbReference type="InterPro" id="IPR022812">
    <property type="entry name" value="Dynamin"/>
</dbReference>
<dbReference type="OrthoDB" id="5061070at2759"/>
<sequence length="681" mass="78507">MIQNTDYQDIIDKINRIRSYGLSKMVTIPQIAILGDQSSGKSSVLEAITKLSFPRNIETCTRFATQVNLRQGDTSQMSAFIDGESEFNEKYQPLDTQDCNWDVHSAVTEANEILCANTEISEKVLEITISGPTLSPLTIIDLPGYINTTIDGQDKTIVQTIRTINTRYIKDSRTIILAVVPANVDLNNIYVLGEAERYDQNNERTIPIVTKPDTIEQDLLPNLIQTIQNKRKFMKLGYLVMRNSSYKDIDMSWNDARRLEEEFFNSSPLWSQVPAANKGRVRVKIFLGELLFNHIKKELPFLKKDILDLVSKCEKEIADMGPPVLSMGMAKTRYYESILRLRSSLIALLAGDYSFDYISQYKSDFEKQSSVTTDNDNGLFIDDSDSDNPNDADDCKPLSLESETDYRFIRSSLYRLYERYNVVMNKDKYMLPKDKICDLVLRYKGNELPGFISFNTFTKIYMETLLRWIDITKAHVFNIHQFLYKAISRFITFSADPLIKDALLFEFDKFYTSQIAKIETEIDNIFMDERAPFTMNKYYYDNILKSRKAGAEAHIQQLVNTVQTGYNSTPEQVKTTLRQHLHSFSNTASISDVNYNEQLAIEDLQEQLKSYCKVARKRIVDVLLLQTVERHLIKSVHLYFDTLISVDENIVSRLVESPAKQARRKELDHKVDVLKRSLLEL</sequence>
<dbReference type="AlphaFoldDB" id="A0A9P5R8S1"/>
<evidence type="ECO:0000256" key="2">
    <source>
        <dbReference type="ARBA" id="ARBA00023134"/>
    </source>
</evidence>
<reference evidence="5" key="1">
    <citation type="journal article" date="2020" name="Fungal Divers.">
        <title>Resolving the Mortierellaceae phylogeny through synthesis of multi-gene phylogenetics and phylogenomics.</title>
        <authorList>
            <person name="Vandepol N."/>
            <person name="Liber J."/>
            <person name="Desiro A."/>
            <person name="Na H."/>
            <person name="Kennedy M."/>
            <person name="Barry K."/>
            <person name="Grigoriev I.V."/>
            <person name="Miller A.N."/>
            <person name="O'Donnell K."/>
            <person name="Stajich J.E."/>
            <person name="Bonito G."/>
        </authorList>
    </citation>
    <scope>NUCLEOTIDE SEQUENCE</scope>
    <source>
        <strain evidence="5">NRRL 6426</strain>
    </source>
</reference>
<dbReference type="InterPro" id="IPR030381">
    <property type="entry name" value="G_DYNAMIN_dom"/>
</dbReference>
<dbReference type="Pfam" id="PF01031">
    <property type="entry name" value="Dynamin_M"/>
    <property type="match status" value="1"/>
</dbReference>
<dbReference type="GO" id="GO:0000266">
    <property type="term" value="P:mitochondrial fission"/>
    <property type="evidence" value="ECO:0007669"/>
    <property type="project" value="TreeGrafter"/>
</dbReference>
<dbReference type="EMBL" id="JAAAUQ010002430">
    <property type="protein sequence ID" value="KAF9123778.1"/>
    <property type="molecule type" value="Genomic_DNA"/>
</dbReference>
<proteinExistence type="predicted"/>
<feature type="domain" description="Dynamin-type G" evidence="4">
    <location>
        <begin position="25"/>
        <end position="300"/>
    </location>
</feature>
<dbReference type="PROSITE" id="PS51718">
    <property type="entry name" value="G_DYNAMIN_2"/>
    <property type="match status" value="1"/>
</dbReference>
<evidence type="ECO:0000256" key="1">
    <source>
        <dbReference type="ARBA" id="ARBA00022741"/>
    </source>
</evidence>
<dbReference type="GO" id="GO:0005739">
    <property type="term" value="C:mitochondrion"/>
    <property type="evidence" value="ECO:0007669"/>
    <property type="project" value="TreeGrafter"/>
</dbReference>
<name>A0A9P5R8S1_9FUNG</name>